<protein>
    <submittedName>
        <fullName evidence="1">Putative L-type lectin-domain containing receptor kinase V.2</fullName>
    </submittedName>
</protein>
<keyword evidence="1" id="KW-0808">Transferase</keyword>
<sequence length="110" mass="12371">MSNTDVSGSDASESDVSNRIGVNLNGLNMDGIEVDKLCNSDDSGRLDSAHESNLDGQNWLEFNLENDMINPRLKMILEARGKPILTMIETIRTKNMFLIVKKKEEADKWK</sequence>
<evidence type="ECO:0000313" key="1">
    <source>
        <dbReference type="EMBL" id="KHG28280.1"/>
    </source>
</evidence>
<gene>
    <name evidence="1" type="ORF">F383_10852</name>
</gene>
<dbReference type="Proteomes" id="UP000032142">
    <property type="component" value="Unassembled WGS sequence"/>
</dbReference>
<dbReference type="GO" id="GO:0030246">
    <property type="term" value="F:carbohydrate binding"/>
    <property type="evidence" value="ECO:0007669"/>
    <property type="project" value="UniProtKB-KW"/>
</dbReference>
<keyword evidence="1" id="KW-0418">Kinase</keyword>
<name>A0A0B0PTF7_GOSAR</name>
<proteinExistence type="predicted"/>
<dbReference type="AlphaFoldDB" id="A0A0B0PTF7"/>
<keyword evidence="1" id="KW-0430">Lectin</keyword>
<reference evidence="2" key="1">
    <citation type="submission" date="2014-09" db="EMBL/GenBank/DDBJ databases">
        <authorList>
            <person name="Mudge J."/>
            <person name="Ramaraj T."/>
            <person name="Lindquist I.E."/>
            <person name="Bharti A.K."/>
            <person name="Sundararajan A."/>
            <person name="Cameron C.T."/>
            <person name="Woodward J.E."/>
            <person name="May G.D."/>
            <person name="Brubaker C."/>
            <person name="Broadhvest J."/>
            <person name="Wilkins T.A."/>
        </authorList>
    </citation>
    <scope>NUCLEOTIDE SEQUENCE</scope>
    <source>
        <strain evidence="2">cv. AKA8401</strain>
    </source>
</reference>
<dbReference type="EMBL" id="KN444329">
    <property type="protein sequence ID" value="KHG28280.1"/>
    <property type="molecule type" value="Genomic_DNA"/>
</dbReference>
<organism evidence="1 2">
    <name type="scientific">Gossypium arboreum</name>
    <name type="common">Tree cotton</name>
    <name type="synonym">Gossypium nanking</name>
    <dbReference type="NCBI Taxonomy" id="29729"/>
    <lineage>
        <taxon>Eukaryota</taxon>
        <taxon>Viridiplantae</taxon>
        <taxon>Streptophyta</taxon>
        <taxon>Embryophyta</taxon>
        <taxon>Tracheophyta</taxon>
        <taxon>Spermatophyta</taxon>
        <taxon>Magnoliopsida</taxon>
        <taxon>eudicotyledons</taxon>
        <taxon>Gunneridae</taxon>
        <taxon>Pentapetalae</taxon>
        <taxon>rosids</taxon>
        <taxon>malvids</taxon>
        <taxon>Malvales</taxon>
        <taxon>Malvaceae</taxon>
        <taxon>Malvoideae</taxon>
        <taxon>Gossypium</taxon>
    </lineage>
</organism>
<evidence type="ECO:0000313" key="2">
    <source>
        <dbReference type="Proteomes" id="UP000032142"/>
    </source>
</evidence>
<keyword evidence="1" id="KW-0675">Receptor</keyword>
<dbReference type="GO" id="GO:0016301">
    <property type="term" value="F:kinase activity"/>
    <property type="evidence" value="ECO:0007669"/>
    <property type="project" value="UniProtKB-KW"/>
</dbReference>
<keyword evidence="2" id="KW-1185">Reference proteome</keyword>
<accession>A0A0B0PTF7</accession>